<name>A0A928BUT0_XYLRU</name>
<gene>
    <name evidence="1" type="ORF">E7102_07695</name>
</gene>
<comment type="caution">
    <text evidence="1">The sequence shown here is derived from an EMBL/GenBank/DDBJ whole genome shotgun (WGS) entry which is preliminary data.</text>
</comment>
<dbReference type="Proteomes" id="UP000763088">
    <property type="component" value="Unassembled WGS sequence"/>
</dbReference>
<accession>A0A928BUT0</accession>
<sequence length="444" mass="51967">MKKIRIDVVGLSHNDVRHRWEEYISKSLGRRLTLQPQPDNIVDSYAVRAREGLDNIGYVAVTDLDVVYQALKGSGRERLQSKVVEFVVEPPVITVEVEVDDIDSNYDPYDDSVYTNWHYDGMPLLPRKLEQMNDLTLDLQDALNADAPKEEIQDMAETLLEEHMYDASREMTRKRYWLEQQLSQRSEPELQAIARQLREQKGMLMRYESREKVAQHLFIEWPTQLKHNGLDEYHYTYDNRLDELEEQLRAFPHHLYDKFLTDPVDFLREVYYKHVSRRYLFPLLSGIVLMILKGRVSIERWGREGDTEPIKKIERLAPKLTPSEREQAMKDAIKALLLKRNADGKPIINQKNQWAGFASVLMCDYSLLGEAGCDMKAFCKKMNEWGFGADSNYEIFCDYDNISKDSNYAQTPFHKWSGNGAKHQRMQKAATELRDILRDKIGYK</sequence>
<evidence type="ECO:0000313" key="2">
    <source>
        <dbReference type="Proteomes" id="UP000763088"/>
    </source>
</evidence>
<organism evidence="1 2">
    <name type="scientific">Xylanibacter ruminicola</name>
    <name type="common">Prevotella ruminicola</name>
    <dbReference type="NCBI Taxonomy" id="839"/>
    <lineage>
        <taxon>Bacteria</taxon>
        <taxon>Pseudomonadati</taxon>
        <taxon>Bacteroidota</taxon>
        <taxon>Bacteroidia</taxon>
        <taxon>Bacteroidales</taxon>
        <taxon>Prevotellaceae</taxon>
        <taxon>Xylanibacter</taxon>
    </lineage>
</organism>
<dbReference type="AlphaFoldDB" id="A0A928BUT0"/>
<proteinExistence type="predicted"/>
<protein>
    <submittedName>
        <fullName evidence="1">Uncharacterized protein</fullName>
    </submittedName>
</protein>
<evidence type="ECO:0000313" key="1">
    <source>
        <dbReference type="EMBL" id="MBE6266335.1"/>
    </source>
</evidence>
<dbReference type="EMBL" id="SUYD01000008">
    <property type="protein sequence ID" value="MBE6266335.1"/>
    <property type="molecule type" value="Genomic_DNA"/>
</dbReference>
<reference evidence="1" key="1">
    <citation type="submission" date="2019-04" db="EMBL/GenBank/DDBJ databases">
        <title>Evolution of Biomass-Degrading Anaerobic Consortia Revealed by Metagenomics.</title>
        <authorList>
            <person name="Peng X."/>
        </authorList>
    </citation>
    <scope>NUCLEOTIDE SEQUENCE</scope>
    <source>
        <strain evidence="1">SIG141</strain>
    </source>
</reference>